<sequence>MSRTSSPTRSAPPPTVRTAWMRLHRLGPLSWPALRALLTADSSYAGAHCAWSDLHGFHLQPATALPARPPAATHLWAWAGGWALRARLDDGRALTAVLRPEPGDAPPDDAPPGDGGRPGSGPVRVHVRIRPGLPWQPDDHQVGRPDHDLPTPRIQLLELTGATPATFVGERPEPSAPTRGAMP</sequence>
<reference evidence="2" key="2">
    <citation type="submission" date="2020-09" db="EMBL/GenBank/DDBJ databases">
        <authorList>
            <person name="Sun Q."/>
            <person name="Ohkuma M."/>
        </authorList>
    </citation>
    <scope>NUCLEOTIDE SEQUENCE</scope>
    <source>
        <strain evidence="2">JCM 5016</strain>
    </source>
</reference>
<gene>
    <name evidence="2" type="ORF">GCM10010389_21670</name>
</gene>
<organism evidence="2 3">
    <name type="scientific">Streptomyces echinoruber</name>
    <dbReference type="NCBI Taxonomy" id="68898"/>
    <lineage>
        <taxon>Bacteria</taxon>
        <taxon>Bacillati</taxon>
        <taxon>Actinomycetota</taxon>
        <taxon>Actinomycetes</taxon>
        <taxon>Kitasatosporales</taxon>
        <taxon>Streptomycetaceae</taxon>
        <taxon>Streptomyces</taxon>
    </lineage>
</organism>
<evidence type="ECO:0000313" key="2">
    <source>
        <dbReference type="EMBL" id="GGZ83488.1"/>
    </source>
</evidence>
<dbReference type="EMBL" id="BMWH01000006">
    <property type="protein sequence ID" value="GGZ83488.1"/>
    <property type="molecule type" value="Genomic_DNA"/>
</dbReference>
<dbReference type="RefSeq" id="WP_190057153.1">
    <property type="nucleotide sequence ID" value="NZ_BMWH01000006.1"/>
</dbReference>
<evidence type="ECO:0000256" key="1">
    <source>
        <dbReference type="SAM" id="MobiDB-lite"/>
    </source>
</evidence>
<feature type="compositionally biased region" description="Basic and acidic residues" evidence="1">
    <location>
        <begin position="137"/>
        <end position="150"/>
    </location>
</feature>
<comment type="caution">
    <text evidence="2">The sequence shown here is derived from an EMBL/GenBank/DDBJ whole genome shotgun (WGS) entry which is preliminary data.</text>
</comment>
<accession>A0A918R2Y7</accession>
<evidence type="ECO:0000313" key="3">
    <source>
        <dbReference type="Proteomes" id="UP000623010"/>
    </source>
</evidence>
<dbReference type="Proteomes" id="UP000623010">
    <property type="component" value="Unassembled WGS sequence"/>
</dbReference>
<dbReference type="AlphaFoldDB" id="A0A918R2Y7"/>
<protein>
    <submittedName>
        <fullName evidence="2">Uncharacterized protein</fullName>
    </submittedName>
</protein>
<feature type="region of interest" description="Disordered" evidence="1">
    <location>
        <begin position="97"/>
        <end position="183"/>
    </location>
</feature>
<keyword evidence="3" id="KW-1185">Reference proteome</keyword>
<name>A0A918R2Y7_9ACTN</name>
<proteinExistence type="predicted"/>
<reference evidence="2" key="1">
    <citation type="journal article" date="2014" name="Int. J. Syst. Evol. Microbiol.">
        <title>Complete genome sequence of Corynebacterium casei LMG S-19264T (=DSM 44701T), isolated from a smear-ripened cheese.</title>
        <authorList>
            <consortium name="US DOE Joint Genome Institute (JGI-PGF)"/>
            <person name="Walter F."/>
            <person name="Albersmeier A."/>
            <person name="Kalinowski J."/>
            <person name="Ruckert C."/>
        </authorList>
    </citation>
    <scope>NUCLEOTIDE SEQUENCE</scope>
    <source>
        <strain evidence="2">JCM 5016</strain>
    </source>
</reference>